<evidence type="ECO:0008006" key="4">
    <source>
        <dbReference type="Google" id="ProtNLM"/>
    </source>
</evidence>
<evidence type="ECO:0000313" key="3">
    <source>
        <dbReference type="Proteomes" id="UP001319080"/>
    </source>
</evidence>
<dbReference type="EMBL" id="JAHESE010000015">
    <property type="protein sequence ID" value="MBT1709621.1"/>
    <property type="molecule type" value="Genomic_DNA"/>
</dbReference>
<evidence type="ECO:0000313" key="2">
    <source>
        <dbReference type="EMBL" id="MBT1709621.1"/>
    </source>
</evidence>
<evidence type="ECO:0000256" key="1">
    <source>
        <dbReference type="SAM" id="SignalP"/>
    </source>
</evidence>
<sequence>MKYFIITIFLLIATLSTRAQSSTVVALKSLQNTPFFTEFAELQERSQSAVRNFKVIQDRYSKEEVENVIYAYNSSAEYFNAALRNIKADLMHKEKRKYLIRYPDAYSKQVEADLYRAKEYYSNTFQKEVTTLTNGQITGNALIAMLPQILKYAKLAVEVIKQVDSEIKKMNDAILEQYLVTPYRFKNWDEI</sequence>
<accession>A0AAP2DYD7</accession>
<name>A0AAP2DYD7_9BACT</name>
<organism evidence="2 3">
    <name type="scientific">Dawidia cretensis</name>
    <dbReference type="NCBI Taxonomy" id="2782350"/>
    <lineage>
        <taxon>Bacteria</taxon>
        <taxon>Pseudomonadati</taxon>
        <taxon>Bacteroidota</taxon>
        <taxon>Cytophagia</taxon>
        <taxon>Cytophagales</taxon>
        <taxon>Chryseotaleaceae</taxon>
        <taxon>Dawidia</taxon>
    </lineage>
</organism>
<feature type="signal peptide" evidence="1">
    <location>
        <begin position="1"/>
        <end position="19"/>
    </location>
</feature>
<comment type="caution">
    <text evidence="2">The sequence shown here is derived from an EMBL/GenBank/DDBJ whole genome shotgun (WGS) entry which is preliminary data.</text>
</comment>
<dbReference type="AlphaFoldDB" id="A0AAP2DYD7"/>
<protein>
    <recommendedName>
        <fullName evidence="4">DUF4142 domain-containing protein</fullName>
    </recommendedName>
</protein>
<dbReference type="RefSeq" id="WP_254085200.1">
    <property type="nucleotide sequence ID" value="NZ_JAHESE010000015.1"/>
</dbReference>
<keyword evidence="1" id="KW-0732">Signal</keyword>
<proteinExistence type="predicted"/>
<keyword evidence="3" id="KW-1185">Reference proteome</keyword>
<gene>
    <name evidence="2" type="ORF">KK062_15365</name>
</gene>
<feature type="chain" id="PRO_5042932178" description="DUF4142 domain-containing protein" evidence="1">
    <location>
        <begin position="20"/>
        <end position="191"/>
    </location>
</feature>
<dbReference type="Proteomes" id="UP001319080">
    <property type="component" value="Unassembled WGS sequence"/>
</dbReference>
<reference evidence="2 3" key="1">
    <citation type="submission" date="2021-05" db="EMBL/GenBank/DDBJ databases">
        <title>A Polyphasic approach of four new species of the genus Ohtaekwangia: Ohtaekwangia histidinii sp. nov., Ohtaekwangia cretensis sp. nov., Ohtaekwangia indiensis sp. nov., Ohtaekwangia reichenbachii sp. nov. from diverse environment.</title>
        <authorList>
            <person name="Octaviana S."/>
        </authorList>
    </citation>
    <scope>NUCLEOTIDE SEQUENCE [LARGE SCALE GENOMIC DNA]</scope>
    <source>
        <strain evidence="2 3">PWU5</strain>
    </source>
</reference>